<protein>
    <submittedName>
        <fullName evidence="1">Uncharacterized protein</fullName>
    </submittedName>
</protein>
<name>X1HVJ5_9ZZZZ</name>
<comment type="caution">
    <text evidence="1">The sequence shown here is derived from an EMBL/GenBank/DDBJ whole genome shotgun (WGS) entry which is preliminary data.</text>
</comment>
<reference evidence="1" key="1">
    <citation type="journal article" date="2014" name="Front. Microbiol.">
        <title>High frequency of phylogenetically diverse reductive dehalogenase-homologous genes in deep subseafloor sedimentary metagenomes.</title>
        <authorList>
            <person name="Kawai M."/>
            <person name="Futagami T."/>
            <person name="Toyoda A."/>
            <person name="Takaki Y."/>
            <person name="Nishi S."/>
            <person name="Hori S."/>
            <person name="Arai W."/>
            <person name="Tsubouchi T."/>
            <person name="Morono Y."/>
            <person name="Uchiyama I."/>
            <person name="Ito T."/>
            <person name="Fujiyama A."/>
            <person name="Inagaki F."/>
            <person name="Takami H."/>
        </authorList>
    </citation>
    <scope>NUCLEOTIDE SEQUENCE</scope>
    <source>
        <strain evidence="1">Expedition CK06-06</strain>
    </source>
</reference>
<dbReference type="EMBL" id="BARU01030069">
    <property type="protein sequence ID" value="GAH74181.1"/>
    <property type="molecule type" value="Genomic_DNA"/>
</dbReference>
<proteinExistence type="predicted"/>
<feature type="non-terminal residue" evidence="1">
    <location>
        <position position="44"/>
    </location>
</feature>
<gene>
    <name evidence="1" type="ORF">S03H2_47768</name>
</gene>
<sequence length="44" mass="5240">MKAFPSSKEIIKEAKSYNKKADINQLHAIAFDVMKKYRDIYYQN</sequence>
<accession>X1HVJ5</accession>
<organism evidence="1">
    <name type="scientific">marine sediment metagenome</name>
    <dbReference type="NCBI Taxonomy" id="412755"/>
    <lineage>
        <taxon>unclassified sequences</taxon>
        <taxon>metagenomes</taxon>
        <taxon>ecological metagenomes</taxon>
    </lineage>
</organism>
<evidence type="ECO:0000313" key="1">
    <source>
        <dbReference type="EMBL" id="GAH74181.1"/>
    </source>
</evidence>
<dbReference type="AlphaFoldDB" id="X1HVJ5"/>